<accession>A0A5B7IDM0</accession>
<name>A0A5B7IDM0_PORTR</name>
<proteinExistence type="predicted"/>
<keyword evidence="2" id="KW-1185">Reference proteome</keyword>
<evidence type="ECO:0000313" key="2">
    <source>
        <dbReference type="Proteomes" id="UP000324222"/>
    </source>
</evidence>
<reference evidence="1 2" key="1">
    <citation type="submission" date="2019-05" db="EMBL/GenBank/DDBJ databases">
        <title>Another draft genome of Portunus trituberculatus and its Hox gene families provides insights of decapod evolution.</title>
        <authorList>
            <person name="Jeong J.-H."/>
            <person name="Song I."/>
            <person name="Kim S."/>
            <person name="Choi T."/>
            <person name="Kim D."/>
            <person name="Ryu S."/>
            <person name="Kim W."/>
        </authorList>
    </citation>
    <scope>NUCLEOTIDE SEQUENCE [LARGE SCALE GENOMIC DNA]</scope>
    <source>
        <tissue evidence="1">Muscle</tissue>
    </source>
</reference>
<dbReference type="Proteomes" id="UP000324222">
    <property type="component" value="Unassembled WGS sequence"/>
</dbReference>
<dbReference type="AlphaFoldDB" id="A0A5B7IDM0"/>
<evidence type="ECO:0000313" key="1">
    <source>
        <dbReference type="EMBL" id="MPC80056.1"/>
    </source>
</evidence>
<protein>
    <submittedName>
        <fullName evidence="1">Uncharacterized protein</fullName>
    </submittedName>
</protein>
<organism evidence="1 2">
    <name type="scientific">Portunus trituberculatus</name>
    <name type="common">Swimming crab</name>
    <name type="synonym">Neptunus trituberculatus</name>
    <dbReference type="NCBI Taxonomy" id="210409"/>
    <lineage>
        <taxon>Eukaryota</taxon>
        <taxon>Metazoa</taxon>
        <taxon>Ecdysozoa</taxon>
        <taxon>Arthropoda</taxon>
        <taxon>Crustacea</taxon>
        <taxon>Multicrustacea</taxon>
        <taxon>Malacostraca</taxon>
        <taxon>Eumalacostraca</taxon>
        <taxon>Eucarida</taxon>
        <taxon>Decapoda</taxon>
        <taxon>Pleocyemata</taxon>
        <taxon>Brachyura</taxon>
        <taxon>Eubrachyura</taxon>
        <taxon>Portunoidea</taxon>
        <taxon>Portunidae</taxon>
        <taxon>Portuninae</taxon>
        <taxon>Portunus</taxon>
    </lineage>
</organism>
<comment type="caution">
    <text evidence="1">The sequence shown here is derived from an EMBL/GenBank/DDBJ whole genome shotgun (WGS) entry which is preliminary data.</text>
</comment>
<gene>
    <name evidence="1" type="ORF">E2C01_074620</name>
</gene>
<sequence>MAFQKILNINFIEASPMAQIYYVISDRTDVVFNKALDVMRAFRPYFISCQVHGRRLHFVPR</sequence>
<dbReference type="EMBL" id="VSRR010052878">
    <property type="protein sequence ID" value="MPC80056.1"/>
    <property type="molecule type" value="Genomic_DNA"/>
</dbReference>